<dbReference type="Pfam" id="PF00300">
    <property type="entry name" value="His_Phos_1"/>
    <property type="match status" value="2"/>
</dbReference>
<dbReference type="EMBL" id="JAZGUE010000006">
    <property type="protein sequence ID" value="KAL2265817.1"/>
    <property type="molecule type" value="Genomic_DNA"/>
</dbReference>
<dbReference type="Gene3D" id="3.40.50.1240">
    <property type="entry name" value="Phosphoglycerate mutase-like"/>
    <property type="match status" value="1"/>
</dbReference>
<dbReference type="GeneID" id="98128325"/>
<evidence type="ECO:0000313" key="4">
    <source>
        <dbReference type="Proteomes" id="UP001600064"/>
    </source>
</evidence>
<evidence type="ECO:0008006" key="5">
    <source>
        <dbReference type="Google" id="ProtNLM"/>
    </source>
</evidence>
<name>A0ABR4D8A9_9PEZI</name>
<dbReference type="InterPro" id="IPR051695">
    <property type="entry name" value="Phosphoglycerate_Mutase"/>
</dbReference>
<proteinExistence type="predicted"/>
<dbReference type="PANTHER" id="PTHR46517:SF1">
    <property type="entry name" value="FRUCTOSE-2,6-BISPHOSPHATASE TIGAR"/>
    <property type="match status" value="1"/>
</dbReference>
<keyword evidence="4" id="KW-1185">Reference proteome</keyword>
<gene>
    <name evidence="3" type="ORF">VTJ83DRAFT_6917</name>
</gene>
<dbReference type="RefSeq" id="XP_070864544.1">
    <property type="nucleotide sequence ID" value="XM_071013681.1"/>
</dbReference>
<protein>
    <recommendedName>
        <fullName evidence="5">Phosphoglycerate mutase</fullName>
    </recommendedName>
</protein>
<dbReference type="CDD" id="cd07067">
    <property type="entry name" value="HP_PGM_like"/>
    <property type="match status" value="1"/>
</dbReference>
<evidence type="ECO:0000256" key="1">
    <source>
        <dbReference type="ARBA" id="ARBA00022801"/>
    </source>
</evidence>
<evidence type="ECO:0000256" key="2">
    <source>
        <dbReference type="SAM" id="MobiDB-lite"/>
    </source>
</evidence>
<keyword evidence="1" id="KW-0378">Hydrolase</keyword>
<dbReference type="PANTHER" id="PTHR46517">
    <property type="entry name" value="FRUCTOSE-2,6-BISPHOSPHATASE TIGAR"/>
    <property type="match status" value="1"/>
</dbReference>
<accession>A0ABR4D8A9</accession>
<dbReference type="InterPro" id="IPR013078">
    <property type="entry name" value="His_Pase_superF_clade-1"/>
</dbReference>
<sequence length="312" mass="33034">MRLLLVRHAETVDNVAGVYAGSRDSELTAHGVLQARRLARLLASGALGPVRRVLSSDLQRAVDTARAVVEEVTRARSSRDGGASNAEGTADGRDQQPAQAPKTPGALAPLELIQFADLRERDFGAAEGEKFGSARARSLAAAGAESHDQMRQRAERLMSNHLAPLLRAAEGEPADGESGCIVVIAHGLILGSLLRVLLGRFGAPGAVERLEMSGPVAWSNTGYAELVVERGIVGVARTKAGGEEAASGDRTLSSARQQRQPPAIRLSVVAVNVLTHLEGLKKTRGGIGSARFDKRQRTMESFFDTGAHCQSR</sequence>
<reference evidence="3 4" key="1">
    <citation type="journal article" date="2024" name="Commun. Biol.">
        <title>Comparative genomic analysis of thermophilic fungi reveals convergent evolutionary adaptations and gene losses.</title>
        <authorList>
            <person name="Steindorff A.S."/>
            <person name="Aguilar-Pontes M.V."/>
            <person name="Robinson A.J."/>
            <person name="Andreopoulos B."/>
            <person name="LaButti K."/>
            <person name="Kuo A."/>
            <person name="Mondo S."/>
            <person name="Riley R."/>
            <person name="Otillar R."/>
            <person name="Haridas S."/>
            <person name="Lipzen A."/>
            <person name="Grimwood J."/>
            <person name="Schmutz J."/>
            <person name="Clum A."/>
            <person name="Reid I.D."/>
            <person name="Moisan M.C."/>
            <person name="Butler G."/>
            <person name="Nguyen T.T.M."/>
            <person name="Dewar K."/>
            <person name="Conant G."/>
            <person name="Drula E."/>
            <person name="Henrissat B."/>
            <person name="Hansel C."/>
            <person name="Singer S."/>
            <person name="Hutchinson M.I."/>
            <person name="de Vries R.P."/>
            <person name="Natvig D.O."/>
            <person name="Powell A.J."/>
            <person name="Tsang A."/>
            <person name="Grigoriev I.V."/>
        </authorList>
    </citation>
    <scope>NUCLEOTIDE SEQUENCE [LARGE SCALE GENOMIC DNA]</scope>
    <source>
        <strain evidence="3 4">ATCC 22073</strain>
    </source>
</reference>
<comment type="caution">
    <text evidence="3">The sequence shown here is derived from an EMBL/GenBank/DDBJ whole genome shotgun (WGS) entry which is preliminary data.</text>
</comment>
<organism evidence="3 4">
    <name type="scientific">Remersonia thermophila</name>
    <dbReference type="NCBI Taxonomy" id="72144"/>
    <lineage>
        <taxon>Eukaryota</taxon>
        <taxon>Fungi</taxon>
        <taxon>Dikarya</taxon>
        <taxon>Ascomycota</taxon>
        <taxon>Pezizomycotina</taxon>
        <taxon>Sordariomycetes</taxon>
        <taxon>Sordariomycetidae</taxon>
        <taxon>Sordariales</taxon>
        <taxon>Sordariales incertae sedis</taxon>
        <taxon>Remersonia</taxon>
    </lineage>
</organism>
<dbReference type="Proteomes" id="UP001600064">
    <property type="component" value="Unassembled WGS sequence"/>
</dbReference>
<evidence type="ECO:0000313" key="3">
    <source>
        <dbReference type="EMBL" id="KAL2265817.1"/>
    </source>
</evidence>
<dbReference type="InterPro" id="IPR029033">
    <property type="entry name" value="His_PPase_superfam"/>
</dbReference>
<dbReference type="SUPFAM" id="SSF53254">
    <property type="entry name" value="Phosphoglycerate mutase-like"/>
    <property type="match status" value="1"/>
</dbReference>
<feature type="region of interest" description="Disordered" evidence="2">
    <location>
        <begin position="71"/>
        <end position="106"/>
    </location>
</feature>
<dbReference type="SMART" id="SM00855">
    <property type="entry name" value="PGAM"/>
    <property type="match status" value="1"/>
</dbReference>